<dbReference type="Gene3D" id="1.10.10.60">
    <property type="entry name" value="Homeodomain-like"/>
    <property type="match status" value="1"/>
</dbReference>
<dbReference type="InterPro" id="IPR039536">
    <property type="entry name" value="TetR_C_Proteobacteria"/>
</dbReference>
<keyword evidence="1" id="KW-0805">Transcription regulation</keyword>
<keyword evidence="3" id="KW-0804">Transcription</keyword>
<dbReference type="InterPro" id="IPR036271">
    <property type="entry name" value="Tet_transcr_reg_TetR-rel_C_sf"/>
</dbReference>
<evidence type="ECO:0000313" key="7">
    <source>
        <dbReference type="Proteomes" id="UP000480684"/>
    </source>
</evidence>
<keyword evidence="7" id="KW-1185">Reference proteome</keyword>
<feature type="domain" description="HTH tetR-type" evidence="5">
    <location>
        <begin position="18"/>
        <end position="78"/>
    </location>
</feature>
<dbReference type="PROSITE" id="PS50977">
    <property type="entry name" value="HTH_TETR_2"/>
    <property type="match status" value="1"/>
</dbReference>
<dbReference type="Proteomes" id="UP000480684">
    <property type="component" value="Unassembled WGS sequence"/>
</dbReference>
<dbReference type="Pfam" id="PF00440">
    <property type="entry name" value="TetR_N"/>
    <property type="match status" value="1"/>
</dbReference>
<accession>A0A7C9QUB1</accession>
<protein>
    <submittedName>
        <fullName evidence="6">TetR/AcrR family transcriptional regulator</fullName>
    </submittedName>
</protein>
<dbReference type="GO" id="GO:0000976">
    <property type="term" value="F:transcription cis-regulatory region binding"/>
    <property type="evidence" value="ECO:0007669"/>
    <property type="project" value="TreeGrafter"/>
</dbReference>
<keyword evidence="2 4" id="KW-0238">DNA-binding</keyword>
<dbReference type="PANTHER" id="PTHR30055">
    <property type="entry name" value="HTH-TYPE TRANSCRIPTIONAL REGULATOR RUTR"/>
    <property type="match status" value="1"/>
</dbReference>
<dbReference type="PROSITE" id="PS01081">
    <property type="entry name" value="HTH_TETR_1"/>
    <property type="match status" value="1"/>
</dbReference>
<sequence length="215" mass="23403">MTATSTRKPGRPSAGESEERIRHVLETARRVFLELGYGAASLEGIAAAAGVAKTTIYRHFGSKKALFEKCLSETTAALRLRLAAASEPASAAESLRYMARCLLDVIYQPENIKLMRLLFAESSRFPELGRAYGTHAKSVFITKMVAVLDTRPAAWTLDIPNAGAAAEDFHHLVMSPRYFDVLMGVAAIPDPQEKDAIAIQAVRLFLSGHGAPRMD</sequence>
<dbReference type="SUPFAM" id="SSF46689">
    <property type="entry name" value="Homeodomain-like"/>
    <property type="match status" value="1"/>
</dbReference>
<evidence type="ECO:0000256" key="2">
    <source>
        <dbReference type="ARBA" id="ARBA00023125"/>
    </source>
</evidence>
<dbReference type="FunFam" id="1.10.10.60:FF:000141">
    <property type="entry name" value="TetR family transcriptional regulator"/>
    <property type="match status" value="1"/>
</dbReference>
<dbReference type="InterPro" id="IPR023772">
    <property type="entry name" value="DNA-bd_HTH_TetR-type_CS"/>
</dbReference>
<dbReference type="GO" id="GO:0003700">
    <property type="term" value="F:DNA-binding transcription factor activity"/>
    <property type="evidence" value="ECO:0007669"/>
    <property type="project" value="TreeGrafter"/>
</dbReference>
<comment type="caution">
    <text evidence="6">The sequence shown here is derived from an EMBL/GenBank/DDBJ whole genome shotgun (WGS) entry which is preliminary data.</text>
</comment>
<reference evidence="6 7" key="1">
    <citation type="submission" date="2020-02" db="EMBL/GenBank/DDBJ databases">
        <authorList>
            <person name="Dziuba M."/>
            <person name="Kuznetsov B."/>
            <person name="Mardanov A."/>
            <person name="Ravin N."/>
            <person name="Grouzdev D."/>
        </authorList>
    </citation>
    <scope>NUCLEOTIDE SEQUENCE [LARGE SCALE GENOMIC DNA]</scope>
    <source>
        <strain evidence="6 7">SpK</strain>
    </source>
</reference>
<dbReference type="Gene3D" id="1.10.357.10">
    <property type="entry name" value="Tetracycline Repressor, domain 2"/>
    <property type="match status" value="1"/>
</dbReference>
<dbReference type="RefSeq" id="WP_163678918.1">
    <property type="nucleotide sequence ID" value="NZ_JAAIYP010000037.1"/>
</dbReference>
<organism evidence="6 7">
    <name type="scientific">Magnetospirillum aberrantis SpK</name>
    <dbReference type="NCBI Taxonomy" id="908842"/>
    <lineage>
        <taxon>Bacteria</taxon>
        <taxon>Pseudomonadati</taxon>
        <taxon>Pseudomonadota</taxon>
        <taxon>Alphaproteobacteria</taxon>
        <taxon>Rhodospirillales</taxon>
        <taxon>Rhodospirillaceae</taxon>
        <taxon>Magnetospirillum</taxon>
    </lineage>
</organism>
<dbReference type="SUPFAM" id="SSF48498">
    <property type="entry name" value="Tetracyclin repressor-like, C-terminal domain"/>
    <property type="match status" value="1"/>
</dbReference>
<dbReference type="Pfam" id="PF14246">
    <property type="entry name" value="TetR_C_7"/>
    <property type="match status" value="1"/>
</dbReference>
<evidence type="ECO:0000259" key="5">
    <source>
        <dbReference type="PROSITE" id="PS50977"/>
    </source>
</evidence>
<evidence type="ECO:0000313" key="6">
    <source>
        <dbReference type="EMBL" id="NFV80517.1"/>
    </source>
</evidence>
<evidence type="ECO:0000256" key="4">
    <source>
        <dbReference type="PROSITE-ProRule" id="PRU00335"/>
    </source>
</evidence>
<feature type="DNA-binding region" description="H-T-H motif" evidence="4">
    <location>
        <begin position="41"/>
        <end position="60"/>
    </location>
</feature>
<evidence type="ECO:0000256" key="3">
    <source>
        <dbReference type="ARBA" id="ARBA00023163"/>
    </source>
</evidence>
<gene>
    <name evidence="6" type="ORF">G4223_10390</name>
</gene>
<dbReference type="PANTHER" id="PTHR30055:SF146">
    <property type="entry name" value="HTH-TYPE TRANSCRIPTIONAL DUAL REGULATOR CECR"/>
    <property type="match status" value="1"/>
</dbReference>
<dbReference type="AlphaFoldDB" id="A0A7C9QUB1"/>
<dbReference type="InterPro" id="IPR001647">
    <property type="entry name" value="HTH_TetR"/>
</dbReference>
<proteinExistence type="predicted"/>
<dbReference type="EMBL" id="JAAIYP010000037">
    <property type="protein sequence ID" value="NFV80517.1"/>
    <property type="molecule type" value="Genomic_DNA"/>
</dbReference>
<name>A0A7C9QUB1_9PROT</name>
<dbReference type="PRINTS" id="PR00455">
    <property type="entry name" value="HTHTETR"/>
</dbReference>
<dbReference type="InterPro" id="IPR050109">
    <property type="entry name" value="HTH-type_TetR-like_transc_reg"/>
</dbReference>
<evidence type="ECO:0000256" key="1">
    <source>
        <dbReference type="ARBA" id="ARBA00023015"/>
    </source>
</evidence>
<dbReference type="InterPro" id="IPR009057">
    <property type="entry name" value="Homeodomain-like_sf"/>
</dbReference>